<evidence type="ECO:0000256" key="1">
    <source>
        <dbReference type="SAM" id="Phobius"/>
    </source>
</evidence>
<accession>A0A7S9S943</accession>
<gene>
    <name evidence="2" type="ORF">G5B96_00660</name>
</gene>
<keyword evidence="1" id="KW-1133">Transmembrane helix</keyword>
<feature type="transmembrane region" description="Helical" evidence="1">
    <location>
        <begin position="37"/>
        <end position="56"/>
    </location>
</feature>
<dbReference type="EMBL" id="CP049232">
    <property type="protein sequence ID" value="QPI05918.1"/>
    <property type="molecule type" value="Genomic_DNA"/>
</dbReference>
<organism evidence="2 3">
    <name type="scientific">Campylobacter concisus</name>
    <dbReference type="NCBI Taxonomy" id="199"/>
    <lineage>
        <taxon>Bacteria</taxon>
        <taxon>Pseudomonadati</taxon>
        <taxon>Campylobacterota</taxon>
        <taxon>Epsilonproteobacteria</taxon>
        <taxon>Campylobacterales</taxon>
        <taxon>Campylobacteraceae</taxon>
        <taxon>Campylobacter</taxon>
    </lineage>
</organism>
<name>A0A7S9S943_9BACT</name>
<keyword evidence="1" id="KW-0472">Membrane</keyword>
<sequence length="57" mass="6197">MGTFFLVVFCILIFPLILRFLAINIQVAAIERASGEIGCATLILIAIMVSILIAIFV</sequence>
<protein>
    <submittedName>
        <fullName evidence="2">Uncharacterized protein</fullName>
    </submittedName>
</protein>
<feature type="transmembrane region" description="Helical" evidence="1">
    <location>
        <begin position="6"/>
        <end position="25"/>
    </location>
</feature>
<dbReference type="AlphaFoldDB" id="A0A7S9S943"/>
<dbReference type="Proteomes" id="UP000594535">
    <property type="component" value="Chromosome"/>
</dbReference>
<reference evidence="2 3" key="1">
    <citation type="journal article" date="2020" name="Microb. Genom.">
        <title>Analysis of complete Campylobacter concisus genomes identifies genomospecies features, secretion systems and novel plasmids and their association with severe ulcerative colitis.</title>
        <authorList>
            <person name="Liu F."/>
            <person name="Chen S."/>
            <person name="Luu L.D.W."/>
            <person name="Lee S.A."/>
            <person name="Tay A.C.Y."/>
            <person name="Wu R."/>
            <person name="Riordan S.M."/>
            <person name="Lan R."/>
            <person name="Liu L."/>
            <person name="Zhang L."/>
        </authorList>
    </citation>
    <scope>NUCLEOTIDE SEQUENCE [LARGE SCALE GENOMIC DNA]</scope>
    <source>
        <strain evidence="2 3">H9O-S2</strain>
    </source>
</reference>
<evidence type="ECO:0000313" key="3">
    <source>
        <dbReference type="Proteomes" id="UP000594535"/>
    </source>
</evidence>
<keyword evidence="1" id="KW-0812">Transmembrane</keyword>
<evidence type="ECO:0000313" key="2">
    <source>
        <dbReference type="EMBL" id="QPI05918.1"/>
    </source>
</evidence>
<proteinExistence type="predicted"/>
<dbReference type="RefSeq" id="WP_196088842.1">
    <property type="nucleotide sequence ID" value="NZ_CP049232.1"/>
</dbReference>